<evidence type="ECO:0000256" key="1">
    <source>
        <dbReference type="ARBA" id="ARBA00006442"/>
    </source>
</evidence>
<dbReference type="STRING" id="307972.A0A2G8LH05"/>
<evidence type="ECO:0000259" key="14">
    <source>
        <dbReference type="Pfam" id="PF07992"/>
    </source>
</evidence>
<evidence type="ECO:0000256" key="5">
    <source>
        <dbReference type="ARBA" id="ARBA00037027"/>
    </source>
</evidence>
<comment type="caution">
    <text evidence="15">The sequence shown here is derived from an EMBL/GenBank/DDBJ whole genome shotgun (WGS) entry which is preliminary data.</text>
</comment>
<dbReference type="FunFam" id="3.50.50.100:FF:000006">
    <property type="entry name" value="apoptosis-inducing factor 2"/>
    <property type="match status" value="1"/>
</dbReference>
<evidence type="ECO:0000256" key="7">
    <source>
        <dbReference type="ARBA" id="ARBA00041541"/>
    </source>
</evidence>
<feature type="domain" description="FAD/NAD(P)-binding" evidence="14">
    <location>
        <begin position="9"/>
        <end position="288"/>
    </location>
</feature>
<comment type="function">
    <text evidence="13">Putative FAD-dependent oxidoreductase.</text>
</comment>
<keyword evidence="2" id="KW-0285">Flavoprotein</keyword>
<evidence type="ECO:0000256" key="6">
    <source>
        <dbReference type="ARBA" id="ARBA00040253"/>
    </source>
</evidence>
<evidence type="ECO:0000256" key="3">
    <source>
        <dbReference type="ARBA" id="ARBA00022827"/>
    </source>
</evidence>
<comment type="cofactor">
    <cofactor evidence="5">
        <name>6-hydroxy-FAD</name>
        <dbReference type="ChEBI" id="CHEBI:60470"/>
    </cofactor>
</comment>
<evidence type="ECO:0000256" key="9">
    <source>
        <dbReference type="ARBA" id="ARBA00048412"/>
    </source>
</evidence>
<dbReference type="GO" id="GO:0005737">
    <property type="term" value="C:cytoplasm"/>
    <property type="evidence" value="ECO:0007669"/>
    <property type="project" value="TreeGrafter"/>
</dbReference>
<comment type="catalytic activity">
    <reaction evidence="12">
        <text>menaquinone-4 + NADH + H(+) = menaquinol-4 + NAD(+)</text>
        <dbReference type="Rhea" id="RHEA:74079"/>
        <dbReference type="ChEBI" id="CHEBI:15378"/>
        <dbReference type="ChEBI" id="CHEBI:57540"/>
        <dbReference type="ChEBI" id="CHEBI:57945"/>
        <dbReference type="ChEBI" id="CHEBI:78277"/>
        <dbReference type="ChEBI" id="CHEBI:193091"/>
    </reaction>
    <physiologicalReaction direction="left-to-right" evidence="12">
        <dbReference type="Rhea" id="RHEA:74080"/>
    </physiologicalReaction>
</comment>
<evidence type="ECO:0000313" key="16">
    <source>
        <dbReference type="Proteomes" id="UP000230750"/>
    </source>
</evidence>
<name>A0A2G8LH05_STIJA</name>
<evidence type="ECO:0000256" key="13">
    <source>
        <dbReference type="ARBA" id="ARBA00057036"/>
    </source>
</evidence>
<evidence type="ECO:0000256" key="2">
    <source>
        <dbReference type="ARBA" id="ARBA00022630"/>
    </source>
</evidence>
<dbReference type="Proteomes" id="UP000230750">
    <property type="component" value="Unassembled WGS sequence"/>
</dbReference>
<dbReference type="OrthoDB" id="3244603at2759"/>
<evidence type="ECO:0000256" key="4">
    <source>
        <dbReference type="ARBA" id="ARBA00023002"/>
    </source>
</evidence>
<dbReference type="SMR" id="A0A2G8LH05"/>
<dbReference type="Pfam" id="PF07992">
    <property type="entry name" value="Pyr_redox_2"/>
    <property type="match status" value="1"/>
</dbReference>
<gene>
    <name evidence="15" type="ORF">BSL78_03523</name>
</gene>
<dbReference type="InterPro" id="IPR036188">
    <property type="entry name" value="FAD/NAD-bd_sf"/>
</dbReference>
<dbReference type="PANTHER" id="PTHR43735:SF3">
    <property type="entry name" value="FERROPTOSIS SUPPRESSOR PROTEIN 1"/>
    <property type="match status" value="1"/>
</dbReference>
<comment type="similarity">
    <text evidence="1">Belongs to the FAD-dependent oxidoreductase family.</text>
</comment>
<keyword evidence="3" id="KW-0274">FAD</keyword>
<dbReference type="PANTHER" id="PTHR43735">
    <property type="entry name" value="APOPTOSIS-INDUCING FACTOR 1"/>
    <property type="match status" value="1"/>
</dbReference>
<keyword evidence="4" id="KW-0560">Oxidoreductase</keyword>
<evidence type="ECO:0000256" key="12">
    <source>
        <dbReference type="ARBA" id="ARBA00049479"/>
    </source>
</evidence>
<accession>A0A2G8LH05</accession>
<keyword evidence="16" id="KW-1185">Reference proteome</keyword>
<protein>
    <recommendedName>
        <fullName evidence="6">Ferroptosis suppressor protein 1</fullName>
    </recommendedName>
    <alternativeName>
        <fullName evidence="7">Apoptosis-inducing factor homologous mitochondrion-associated inducer of death</fullName>
    </alternativeName>
    <alternativeName>
        <fullName evidence="8">p53-responsive gene 3 protein</fullName>
    </alternativeName>
</protein>
<dbReference type="Gene3D" id="3.50.50.100">
    <property type="match status" value="1"/>
</dbReference>
<comment type="catalytic activity">
    <reaction evidence="11">
        <text>phylloquinone + NADH + H(+) = phylloquinol + NAD(+)</text>
        <dbReference type="Rhea" id="RHEA:74075"/>
        <dbReference type="ChEBI" id="CHEBI:15378"/>
        <dbReference type="ChEBI" id="CHEBI:18067"/>
        <dbReference type="ChEBI" id="CHEBI:28433"/>
        <dbReference type="ChEBI" id="CHEBI:57540"/>
        <dbReference type="ChEBI" id="CHEBI:57945"/>
    </reaction>
    <physiologicalReaction direction="left-to-right" evidence="11">
        <dbReference type="Rhea" id="RHEA:74076"/>
    </physiologicalReaction>
</comment>
<comment type="catalytic activity">
    <reaction evidence="9">
        <text>menadione + NADH + H(+) = menadiol + NAD(+)</text>
        <dbReference type="Rhea" id="RHEA:69695"/>
        <dbReference type="ChEBI" id="CHEBI:6746"/>
        <dbReference type="ChEBI" id="CHEBI:15378"/>
        <dbReference type="ChEBI" id="CHEBI:28869"/>
        <dbReference type="ChEBI" id="CHEBI:57540"/>
        <dbReference type="ChEBI" id="CHEBI:57945"/>
    </reaction>
    <physiologicalReaction direction="left-to-right" evidence="9">
        <dbReference type="Rhea" id="RHEA:69696"/>
    </physiologicalReaction>
</comment>
<dbReference type="InterPro" id="IPR023753">
    <property type="entry name" value="FAD/NAD-binding_dom"/>
</dbReference>
<dbReference type="SUPFAM" id="SSF51905">
    <property type="entry name" value="FAD/NAD(P)-binding domain"/>
    <property type="match status" value="1"/>
</dbReference>
<reference evidence="15 16" key="1">
    <citation type="journal article" date="2017" name="PLoS Biol.">
        <title>The sea cucumber genome provides insights into morphological evolution and visceral regeneration.</title>
        <authorList>
            <person name="Zhang X."/>
            <person name="Sun L."/>
            <person name="Yuan J."/>
            <person name="Sun Y."/>
            <person name="Gao Y."/>
            <person name="Zhang L."/>
            <person name="Li S."/>
            <person name="Dai H."/>
            <person name="Hamel J.F."/>
            <person name="Liu C."/>
            <person name="Yu Y."/>
            <person name="Liu S."/>
            <person name="Lin W."/>
            <person name="Guo K."/>
            <person name="Jin S."/>
            <person name="Xu P."/>
            <person name="Storey K.B."/>
            <person name="Huan P."/>
            <person name="Zhang T."/>
            <person name="Zhou Y."/>
            <person name="Zhang J."/>
            <person name="Lin C."/>
            <person name="Li X."/>
            <person name="Xing L."/>
            <person name="Huo D."/>
            <person name="Sun M."/>
            <person name="Wang L."/>
            <person name="Mercier A."/>
            <person name="Li F."/>
            <person name="Yang H."/>
            <person name="Xiang J."/>
        </authorList>
    </citation>
    <scope>NUCLEOTIDE SEQUENCE [LARGE SCALE GENOMIC DNA]</scope>
    <source>
        <strain evidence="15">Shaxun</strain>
        <tissue evidence="15">Muscle</tissue>
    </source>
</reference>
<proteinExistence type="inferred from homology"/>
<evidence type="ECO:0000256" key="11">
    <source>
        <dbReference type="ARBA" id="ARBA00049275"/>
    </source>
</evidence>
<dbReference type="GO" id="GO:0050660">
    <property type="term" value="F:flavin adenine dinucleotide binding"/>
    <property type="evidence" value="ECO:0007669"/>
    <property type="project" value="TreeGrafter"/>
</dbReference>
<organism evidence="15 16">
    <name type="scientific">Stichopus japonicus</name>
    <name type="common">Sea cucumber</name>
    <dbReference type="NCBI Taxonomy" id="307972"/>
    <lineage>
        <taxon>Eukaryota</taxon>
        <taxon>Metazoa</taxon>
        <taxon>Echinodermata</taxon>
        <taxon>Eleutherozoa</taxon>
        <taxon>Echinozoa</taxon>
        <taxon>Holothuroidea</taxon>
        <taxon>Aspidochirotacea</taxon>
        <taxon>Aspidochirotida</taxon>
        <taxon>Stichopodidae</taxon>
        <taxon>Apostichopus</taxon>
    </lineage>
</organism>
<dbReference type="GO" id="GO:0004174">
    <property type="term" value="F:electron-transferring-flavoprotein dehydrogenase activity"/>
    <property type="evidence" value="ECO:0007669"/>
    <property type="project" value="TreeGrafter"/>
</dbReference>
<dbReference type="EMBL" id="MRZV01000080">
    <property type="protein sequence ID" value="PIK59537.1"/>
    <property type="molecule type" value="Genomic_DNA"/>
</dbReference>
<comment type="catalytic activity">
    <reaction evidence="10">
        <text>ubiquinone-10 + NADH + H(+) = ubiquinol-10 + NAD(+)</text>
        <dbReference type="Rhea" id="RHEA:61984"/>
        <dbReference type="ChEBI" id="CHEBI:15378"/>
        <dbReference type="ChEBI" id="CHEBI:46245"/>
        <dbReference type="ChEBI" id="CHEBI:57540"/>
        <dbReference type="ChEBI" id="CHEBI:57945"/>
        <dbReference type="ChEBI" id="CHEBI:64183"/>
    </reaction>
    <physiologicalReaction direction="left-to-right" evidence="10">
        <dbReference type="Rhea" id="RHEA:61985"/>
    </physiologicalReaction>
</comment>
<dbReference type="PRINTS" id="PR00368">
    <property type="entry name" value="FADPNR"/>
</dbReference>
<evidence type="ECO:0000256" key="8">
    <source>
        <dbReference type="ARBA" id="ARBA00042318"/>
    </source>
</evidence>
<dbReference type="AlphaFoldDB" id="A0A2G8LH05"/>
<sequence>MSPSKLSEMKVVIVGCGFAGAQVASQLNGKCHLTVIDPREYFHHCIGSPRAAVEAGFEKKILIPLSKAWGDKFKQGKVRSIDPEKKVVILEDGEEISYDFVVIATGSTSPFPGKIDLDVLTIAEAESHYKKLQEQINVASKITVVGAGAVGVETAAEIAEDFPSKKVTVVTNADNVVGGPFKDKMRASIKNKLADLGVVLIFNEKVTNLDELSTSSVGACTVKTDKGTEIEADFVIVSTGMHVNTEIFQEKFGDKMDERKNIKVNQFLQVEGHEDVFAIGDCNNADSVKMALKCEGQAQTVAKNIQALCGGKSLKPYKEVTDIIAVSLGRNGGAMQLKFMTFGSFVTSRLKSRDLFAGKQWSLLNQKLPANTK</sequence>
<evidence type="ECO:0000256" key="10">
    <source>
        <dbReference type="ARBA" id="ARBA00049236"/>
    </source>
</evidence>
<evidence type="ECO:0000313" key="15">
    <source>
        <dbReference type="EMBL" id="PIK59537.1"/>
    </source>
</evidence>